<evidence type="ECO:0000313" key="2">
    <source>
        <dbReference type="Proteomes" id="UP000204225"/>
    </source>
</evidence>
<organism evidence="1 2">
    <name type="scientific">Phaeocystis globosa virus PgV-16T</name>
    <dbReference type="NCBI Taxonomy" id="3071227"/>
    <lineage>
        <taxon>Viruses</taxon>
        <taxon>Varidnaviria</taxon>
        <taxon>Bamfordvirae</taxon>
        <taxon>Nucleocytoviricota</taxon>
        <taxon>Megaviricetes</taxon>
        <taxon>Imitervirales</taxon>
        <taxon>Mesomimiviridae</taxon>
        <taxon>Tethysvirus</taxon>
        <taxon>Tethysvirus hollandense</taxon>
    </lineage>
</organism>
<proteinExistence type="predicted"/>
<name>A0AC59EX37_9VIRU</name>
<keyword evidence="2" id="KW-1185">Reference proteome</keyword>
<dbReference type="Proteomes" id="UP000204225">
    <property type="component" value="Segment"/>
</dbReference>
<dbReference type="EMBL" id="KC662249">
    <property type="protein sequence ID" value="AGM15527.1"/>
    <property type="molecule type" value="Genomic_DNA"/>
</dbReference>
<sequence>MQIYYSQDIMKQRNIMNKLKHNYTIHIIIKMRWIYILKCEDNYFYVGETARLYRRFWEHTAGIGGLNTQIFKPEEIVAIYKVDTIGKFLEYNNNIIDKQANNLIDYNRWLITHFNDCAKYKDYFDKLEAENNIAECMMIHNKDNWEKIRGGKYTKFNCDYKFPINNNIKELPMCKCGVPCDIKKNDDKNYLFFRCAKKNMWENFKDDFDIEDEPCNFFMEYITDIEFRIDEKKRVANYKQNFVDLIKKSFWLNNVECEIDDECPECVSCNKYVWCDKNGEFKNNGIEYGNERRLLCRDCFVNKNEELSQKYSLTGKCLIKL</sequence>
<protein>
    <submittedName>
        <fullName evidence="1">GIY-YIG superfamily protein</fullName>
    </submittedName>
</protein>
<reference evidence="1 2" key="1">
    <citation type="journal article" date="2013" name="Proc. Natl. Acad. Sci. U.S.A.">
        <title>Genome of Phaeocystis globosa virus PgV-16T highlights the common ancestry of the largest known DNA viruses infecting eukaryotes.</title>
        <authorList>
            <person name="Santini S."/>
            <person name="Jeudy S."/>
            <person name="Bartoli J."/>
            <person name="Poirot O."/>
            <person name="Lescot M."/>
            <person name="Abergel C."/>
            <person name="Barbe V."/>
            <person name="Wommack K.E."/>
            <person name="Noordeloos A.A."/>
            <person name="Brussaard C.P."/>
            <person name="Claverie J.M."/>
        </authorList>
    </citation>
    <scope>NUCLEOTIDE SEQUENCE [LARGE SCALE GENOMIC DNA]</scope>
    <source>
        <strain evidence="1 2">16T</strain>
    </source>
</reference>
<gene>
    <name evidence="1" type="ORF">PGCG_00216</name>
</gene>
<accession>A0AC59EX37</accession>
<evidence type="ECO:0000313" key="1">
    <source>
        <dbReference type="EMBL" id="AGM15527.1"/>
    </source>
</evidence>